<dbReference type="Pfam" id="PF07287">
    <property type="entry name" value="AtuA"/>
    <property type="match status" value="1"/>
</dbReference>
<dbReference type="InterPro" id="IPR056362">
    <property type="entry name" value="AtuA-like_ferredoxin_dom"/>
</dbReference>
<gene>
    <name evidence="3" type="ORF">B0A52_03779</name>
</gene>
<feature type="domain" description="Acyclic terpene utilisation N-terminal" evidence="1">
    <location>
        <begin position="12"/>
        <end position="468"/>
    </location>
</feature>
<dbReference type="PANTHER" id="PTHR47585:SF2">
    <property type="entry name" value="DUF1446 DOMAIN PROTEIN (AFU_ORTHOLOGUE AFUA_6G11420)"/>
    <property type="match status" value="1"/>
</dbReference>
<evidence type="ECO:0000313" key="3">
    <source>
        <dbReference type="EMBL" id="RVX71595.1"/>
    </source>
</evidence>
<accession>A0A438N7Q3</accession>
<dbReference type="VEuPathDB" id="FungiDB:PV10_05246"/>
<dbReference type="InterPro" id="IPR010839">
    <property type="entry name" value="AtuA_N"/>
</dbReference>
<dbReference type="Pfam" id="PF23544">
    <property type="entry name" value="AtuA_ferredoxin"/>
    <property type="match status" value="1"/>
</dbReference>
<feature type="domain" description="AtuA-like ferredoxin-fold" evidence="2">
    <location>
        <begin position="520"/>
        <end position="613"/>
    </location>
</feature>
<organism evidence="3 4">
    <name type="scientific">Exophiala mesophila</name>
    <name type="common">Black yeast-like fungus</name>
    <dbReference type="NCBI Taxonomy" id="212818"/>
    <lineage>
        <taxon>Eukaryota</taxon>
        <taxon>Fungi</taxon>
        <taxon>Dikarya</taxon>
        <taxon>Ascomycota</taxon>
        <taxon>Pezizomycotina</taxon>
        <taxon>Eurotiomycetes</taxon>
        <taxon>Chaetothyriomycetidae</taxon>
        <taxon>Chaetothyriales</taxon>
        <taxon>Herpotrichiellaceae</taxon>
        <taxon>Exophiala</taxon>
    </lineage>
</organism>
<dbReference type="OrthoDB" id="10265871at2759"/>
<name>A0A438N7Q3_EXOME</name>
<dbReference type="PANTHER" id="PTHR47585">
    <property type="match status" value="1"/>
</dbReference>
<protein>
    <recommendedName>
        <fullName evidence="5">DUF1446-domain-containing protein</fullName>
    </recommendedName>
</protein>
<dbReference type="AlphaFoldDB" id="A0A438N7Q3"/>
<reference evidence="3 4" key="1">
    <citation type="submission" date="2017-03" db="EMBL/GenBank/DDBJ databases">
        <title>Genomes of endolithic fungi from Antarctica.</title>
        <authorList>
            <person name="Coleine C."/>
            <person name="Masonjones S."/>
            <person name="Stajich J.E."/>
        </authorList>
    </citation>
    <scope>NUCLEOTIDE SEQUENCE [LARGE SCALE GENOMIC DNA]</scope>
    <source>
        <strain evidence="3 4">CCFEE 6314</strain>
    </source>
</reference>
<evidence type="ECO:0000259" key="1">
    <source>
        <dbReference type="Pfam" id="PF07287"/>
    </source>
</evidence>
<proteinExistence type="predicted"/>
<evidence type="ECO:0008006" key="5">
    <source>
        <dbReference type="Google" id="ProtNLM"/>
    </source>
</evidence>
<sequence length="626" mass="69263">MGSIQRETKRPVRIGGASGGFTDRQRSILSFARDNEVDVIIGDWMSEMTMSWHGVAKKDQLQKGMTDAERDGLFDPSFMGTFSPALPHLQERGIKVAVNAGASDAGMLADLVAKTIKSQGLSLKVAWIQGDEVMEAVKKLLAKGEKFENICFGGNLEDWPHEPLVAQCYLGGAGIAEAFRQGADIVICGRVSDAAPTIGAAMWWHGWDRNKDFDEIASSLIAGHLIECSTYVTGGYYSGFKDLFEGCEDHGFPIAAINADGTFTLEKEPNTGGEMSVGTATSQLLYEIQGPQYYGSDVVAVLEGINMEQIGKDKVLVSGVKGNPPPTTTRVGISAKGGYQAEFHYYLVGLDIEQKAEWTERQIRKSMGKNAEKFSVLKFTTNGSCPDNPKNQDVATVDFRIFVQTKHKDLVIMDKVDVPGFNRWCMENFLQSCPGASIENDLRQSSGKEYLEYWAALLPQSEVAHSVQLPWNGQSIPVPPADNLKDYGKSWDTRQWSYETKDPVDISKFGPTTRGPLGWVVLGRSGDKASDANVGLFVRREDEWDWLRTILTIPKMKELLGSEYNGKGVDRFEIPGLRAVHFLLHDHLDRSWGASSTYDTLGKNVCEYIRAKWVDIPNVFLRRGKV</sequence>
<evidence type="ECO:0000313" key="4">
    <source>
        <dbReference type="Proteomes" id="UP000288859"/>
    </source>
</evidence>
<dbReference type="EMBL" id="NAJM01000016">
    <property type="protein sequence ID" value="RVX71595.1"/>
    <property type="molecule type" value="Genomic_DNA"/>
</dbReference>
<comment type="caution">
    <text evidence="3">The sequence shown here is derived from an EMBL/GenBank/DDBJ whole genome shotgun (WGS) entry which is preliminary data.</text>
</comment>
<dbReference type="Proteomes" id="UP000288859">
    <property type="component" value="Unassembled WGS sequence"/>
</dbReference>
<evidence type="ECO:0000259" key="2">
    <source>
        <dbReference type="Pfam" id="PF23544"/>
    </source>
</evidence>